<organism evidence="1 2">
    <name type="scientific">Nocardioides zeae</name>
    <dbReference type="NCBI Taxonomy" id="1457234"/>
    <lineage>
        <taxon>Bacteria</taxon>
        <taxon>Bacillati</taxon>
        <taxon>Actinomycetota</taxon>
        <taxon>Actinomycetes</taxon>
        <taxon>Propionibacteriales</taxon>
        <taxon>Nocardioidaceae</taxon>
        <taxon>Nocardioides</taxon>
    </lineage>
</organism>
<keyword evidence="2" id="KW-1185">Reference proteome</keyword>
<dbReference type="EMBL" id="JAVIZJ010000001">
    <property type="protein sequence ID" value="MDR6208424.1"/>
    <property type="molecule type" value="Genomic_DNA"/>
</dbReference>
<sequence length="131" mass="14027">MRVHISRTMATMIVTPMLAAFPAALFLQAPAQAAGCGMFANRPYAIASTDEVAGNGGRSNCTTSTNVRVQLKWERPLQPDPVIAQSSGTYKNVTLNPTTNCRAGSQTYFTKTIVSSGDLDGDRRTIRGVNC</sequence>
<reference evidence="1" key="1">
    <citation type="submission" date="2023-08" db="EMBL/GenBank/DDBJ databases">
        <title>Functional and genomic diversity of the sorghum phyllosphere microbiome.</title>
        <authorList>
            <person name="Shade A."/>
        </authorList>
    </citation>
    <scope>NUCLEOTIDE SEQUENCE</scope>
    <source>
        <strain evidence="1">SORGH_AS_0885</strain>
    </source>
</reference>
<evidence type="ECO:0000313" key="1">
    <source>
        <dbReference type="EMBL" id="MDR6208424.1"/>
    </source>
</evidence>
<protein>
    <submittedName>
        <fullName evidence="1">Uncharacterized protein</fullName>
    </submittedName>
</protein>
<comment type="caution">
    <text evidence="1">The sequence shown here is derived from an EMBL/GenBank/DDBJ whole genome shotgun (WGS) entry which is preliminary data.</text>
</comment>
<dbReference type="Proteomes" id="UP001261666">
    <property type="component" value="Unassembled WGS sequence"/>
</dbReference>
<gene>
    <name evidence="1" type="ORF">QE364_000112</name>
</gene>
<proteinExistence type="predicted"/>
<accession>A0ACC6ICL6</accession>
<evidence type="ECO:0000313" key="2">
    <source>
        <dbReference type="Proteomes" id="UP001261666"/>
    </source>
</evidence>
<name>A0ACC6ICL6_9ACTN</name>